<dbReference type="EMBL" id="VFLP01000043">
    <property type="protein sequence ID" value="TRX91657.1"/>
    <property type="molecule type" value="Genomic_DNA"/>
</dbReference>
<organism evidence="2 3">
    <name type="scientific">Xylaria flabelliformis</name>
    <dbReference type="NCBI Taxonomy" id="2512241"/>
    <lineage>
        <taxon>Eukaryota</taxon>
        <taxon>Fungi</taxon>
        <taxon>Dikarya</taxon>
        <taxon>Ascomycota</taxon>
        <taxon>Pezizomycotina</taxon>
        <taxon>Sordariomycetes</taxon>
        <taxon>Xylariomycetidae</taxon>
        <taxon>Xylariales</taxon>
        <taxon>Xylariaceae</taxon>
        <taxon>Xylaria</taxon>
    </lineage>
</organism>
<feature type="compositionally biased region" description="Acidic residues" evidence="1">
    <location>
        <begin position="432"/>
        <end position="442"/>
    </location>
</feature>
<feature type="compositionally biased region" description="Polar residues" evidence="1">
    <location>
        <begin position="329"/>
        <end position="347"/>
    </location>
</feature>
<feature type="compositionally biased region" description="Basic and acidic residues" evidence="1">
    <location>
        <begin position="308"/>
        <end position="317"/>
    </location>
</feature>
<evidence type="ECO:0000313" key="3">
    <source>
        <dbReference type="Proteomes" id="UP000319160"/>
    </source>
</evidence>
<keyword evidence="3" id="KW-1185">Reference proteome</keyword>
<evidence type="ECO:0000256" key="1">
    <source>
        <dbReference type="SAM" id="MobiDB-lite"/>
    </source>
</evidence>
<feature type="compositionally biased region" description="Polar residues" evidence="1">
    <location>
        <begin position="261"/>
        <end position="277"/>
    </location>
</feature>
<name>A0A553HUN5_9PEZI</name>
<feature type="compositionally biased region" description="Basic and acidic residues" evidence="1">
    <location>
        <begin position="582"/>
        <end position="596"/>
    </location>
</feature>
<dbReference type="Pfam" id="PF12396">
    <property type="entry name" value="DUF3659"/>
    <property type="match status" value="1"/>
</dbReference>
<dbReference type="AlphaFoldDB" id="A0A553HUN5"/>
<gene>
    <name evidence="2" type="ORF">FHL15_007439</name>
</gene>
<reference evidence="3" key="1">
    <citation type="submission" date="2019-06" db="EMBL/GenBank/DDBJ databases">
        <title>Draft genome sequence of the griseofulvin-producing fungus Xylaria cubensis strain G536.</title>
        <authorList>
            <person name="Mead M.E."/>
            <person name="Raja H.A."/>
            <person name="Steenwyk J.L."/>
            <person name="Knowles S.L."/>
            <person name="Oberlies N.H."/>
            <person name="Rokas A."/>
        </authorList>
    </citation>
    <scope>NUCLEOTIDE SEQUENCE [LARGE SCALE GENOMIC DNA]</scope>
    <source>
        <strain evidence="3">G536</strain>
    </source>
</reference>
<feature type="compositionally biased region" description="Polar residues" evidence="1">
    <location>
        <begin position="147"/>
        <end position="166"/>
    </location>
</feature>
<feature type="compositionally biased region" description="Low complexity" evidence="1">
    <location>
        <begin position="65"/>
        <end position="78"/>
    </location>
</feature>
<dbReference type="Proteomes" id="UP000319160">
    <property type="component" value="Unassembled WGS sequence"/>
</dbReference>
<feature type="region of interest" description="Disordered" evidence="1">
    <location>
        <begin position="563"/>
        <end position="614"/>
    </location>
</feature>
<feature type="region of interest" description="Disordered" evidence="1">
    <location>
        <begin position="234"/>
        <end position="470"/>
    </location>
</feature>
<feature type="compositionally biased region" description="Basic and acidic residues" evidence="1">
    <location>
        <begin position="563"/>
        <end position="575"/>
    </location>
</feature>
<protein>
    <submittedName>
        <fullName evidence="2">Uncharacterized protein</fullName>
    </submittedName>
</protein>
<feature type="compositionally biased region" description="Basic and acidic residues" evidence="1">
    <location>
        <begin position="167"/>
        <end position="179"/>
    </location>
</feature>
<dbReference type="InterPro" id="IPR022124">
    <property type="entry name" value="DUF3659"/>
</dbReference>
<feature type="compositionally biased region" description="Basic and acidic residues" evidence="1">
    <location>
        <begin position="358"/>
        <end position="367"/>
    </location>
</feature>
<evidence type="ECO:0000313" key="2">
    <source>
        <dbReference type="EMBL" id="TRX91657.1"/>
    </source>
</evidence>
<accession>A0A553HUN5</accession>
<feature type="compositionally biased region" description="Basic and acidic residues" evidence="1">
    <location>
        <begin position="397"/>
        <end position="409"/>
    </location>
</feature>
<feature type="region of interest" description="Disordered" evidence="1">
    <location>
        <begin position="46"/>
        <end position="103"/>
    </location>
</feature>
<dbReference type="OrthoDB" id="3946749at2759"/>
<comment type="caution">
    <text evidence="2">The sequence shown here is derived from an EMBL/GenBank/DDBJ whole genome shotgun (WGS) entry which is preliminary data.</text>
</comment>
<proteinExistence type="predicted"/>
<feature type="region of interest" description="Disordered" evidence="1">
    <location>
        <begin position="146"/>
        <end position="200"/>
    </location>
</feature>
<sequence>MNTSATDIDRIHNIILSIYLVIFLISRADQIQHFAKVMADAIVPQTPPKKLFKPSSKTKTPTRGRASSQLSQRSSSAQKTANDAPRSVVSEPPGPSNEPFADSVAKSTNLAPLTNVSATSDELAETVGSDTTGLVDNYILTPADTASAHSPLSREASQSAEGSSPSFKDKISRAKESAKESASGLTRGIEGKFKGDSKGTASDLLAEMDNDAENLNSPADIAKYFKDQGFPEMSSFVTSLTGGGSHDSGENTPRAAKPSVDGTQSPSNRAGQVTNGQKNERLGRASSQQQSQDRTPKAADVSKTADGTFRDTKDNESITKPTNKMGEPNVSNISQTAHPTIPSATSDATKRPHGTPQADDKDGDSHVIDNMGRPTHVERSIEIPFQRPGKKSTSPPEYEKKRRESKDLGDFEDLPSVENLPSTDDLPAIPGDDSEDPPEEVLDPSVHATSSSITPIPKIPKIPHIDSSPPAELGRLAQGLAGHAVDDVGNIVDEEGEVLGHATGDLPAMVGKKVSDDGEIYGDGGEIVGYVSQNFVNPPSPTEIPGDLLGRLRVDHQGNILDSDGKIIGKFHEPPKPSAKSSKAEPGEKSKEEQKPKVNAHTGGSPSDLFLDVKSTTDGIQLTIRIPTTFSRQPSEPN</sequence>